<dbReference type="AlphaFoldDB" id="A0A0A9BRI0"/>
<protein>
    <submittedName>
        <fullName evidence="1">Uncharacterized protein</fullName>
    </submittedName>
</protein>
<organism evidence="1">
    <name type="scientific">Arundo donax</name>
    <name type="common">Giant reed</name>
    <name type="synonym">Donax arundinaceus</name>
    <dbReference type="NCBI Taxonomy" id="35708"/>
    <lineage>
        <taxon>Eukaryota</taxon>
        <taxon>Viridiplantae</taxon>
        <taxon>Streptophyta</taxon>
        <taxon>Embryophyta</taxon>
        <taxon>Tracheophyta</taxon>
        <taxon>Spermatophyta</taxon>
        <taxon>Magnoliopsida</taxon>
        <taxon>Liliopsida</taxon>
        <taxon>Poales</taxon>
        <taxon>Poaceae</taxon>
        <taxon>PACMAD clade</taxon>
        <taxon>Arundinoideae</taxon>
        <taxon>Arundineae</taxon>
        <taxon>Arundo</taxon>
    </lineage>
</organism>
<name>A0A0A9BRI0_ARUDO</name>
<sequence>MEGKKGKSGCYLWVLDSDHH</sequence>
<dbReference type="EMBL" id="GBRH01233172">
    <property type="protein sequence ID" value="JAD64723.1"/>
    <property type="molecule type" value="Transcribed_RNA"/>
</dbReference>
<reference evidence="1" key="2">
    <citation type="journal article" date="2015" name="Data Brief">
        <title>Shoot transcriptome of the giant reed, Arundo donax.</title>
        <authorList>
            <person name="Barrero R.A."/>
            <person name="Guerrero F.D."/>
            <person name="Moolhuijzen P."/>
            <person name="Goolsby J.A."/>
            <person name="Tidwell J."/>
            <person name="Bellgard S.E."/>
            <person name="Bellgard M.I."/>
        </authorList>
    </citation>
    <scope>NUCLEOTIDE SEQUENCE</scope>
    <source>
        <tissue evidence="1">Shoot tissue taken approximately 20 cm above the soil surface</tissue>
    </source>
</reference>
<evidence type="ECO:0000313" key="1">
    <source>
        <dbReference type="EMBL" id="JAD64723.1"/>
    </source>
</evidence>
<reference evidence="1" key="1">
    <citation type="submission" date="2014-09" db="EMBL/GenBank/DDBJ databases">
        <authorList>
            <person name="Magalhaes I.L.F."/>
            <person name="Oliveira U."/>
            <person name="Santos F.R."/>
            <person name="Vidigal T.H.D.A."/>
            <person name="Brescovit A.D."/>
            <person name="Santos A.J."/>
        </authorList>
    </citation>
    <scope>NUCLEOTIDE SEQUENCE</scope>
    <source>
        <tissue evidence="1">Shoot tissue taken approximately 20 cm above the soil surface</tissue>
    </source>
</reference>
<accession>A0A0A9BRI0</accession>
<proteinExistence type="predicted"/>